<dbReference type="OrthoDB" id="6626714at2759"/>
<proteinExistence type="predicted"/>
<evidence type="ECO:0000313" key="3">
    <source>
        <dbReference type="EMBL" id="GBM41210.1"/>
    </source>
</evidence>
<dbReference type="EMBL" id="BGPR01096181">
    <property type="protein sequence ID" value="GBM41160.1"/>
    <property type="molecule type" value="Genomic_DNA"/>
</dbReference>
<reference evidence="2 5" key="1">
    <citation type="journal article" date="2019" name="Sci. Rep.">
        <title>Orb-weaving spider Araneus ventricosus genome elucidates the spidroin gene catalogue.</title>
        <authorList>
            <person name="Kono N."/>
            <person name="Nakamura H."/>
            <person name="Ohtoshi R."/>
            <person name="Moran D.A.P."/>
            <person name="Shinohara A."/>
            <person name="Yoshida Y."/>
            <person name="Fujiwara M."/>
            <person name="Mori M."/>
            <person name="Tomita M."/>
            <person name="Arakawa K."/>
        </authorList>
    </citation>
    <scope>NUCLEOTIDE SEQUENCE [LARGE SCALE GENOMIC DNA]</scope>
</reference>
<sequence>MIKIKPDLQKVGGNCNILKTYQEVNLSAFVIERLGKLFQKLNIGDAFLNLPSEEWKQNSSYFQGREHVRKLQIVNDTAERGVKLLQEFNALITKDEEENQFLLQVVEANLKAVPSKSTKKHVFHTALK</sequence>
<name>A0A4Y2FHW0_ARAVE</name>
<keyword evidence="5" id="KW-1185">Reference proteome</keyword>
<evidence type="ECO:0000313" key="2">
    <source>
        <dbReference type="EMBL" id="GBM41160.1"/>
    </source>
</evidence>
<dbReference type="EMBL" id="BGPR01096165">
    <property type="protein sequence ID" value="GBM41112.1"/>
    <property type="molecule type" value="Genomic_DNA"/>
</dbReference>
<comment type="caution">
    <text evidence="2">The sequence shown here is derived from an EMBL/GenBank/DDBJ whole genome shotgun (WGS) entry which is preliminary data.</text>
</comment>
<dbReference type="PANTHER" id="PTHR46113:SF1">
    <property type="entry name" value="PEPTIDASE M17 LEUCYL AMINOPEPTIDASE N-TERMINAL DOMAIN-CONTAINING PROTEIN"/>
    <property type="match status" value="1"/>
</dbReference>
<organism evidence="2 5">
    <name type="scientific">Araneus ventricosus</name>
    <name type="common">Orbweaver spider</name>
    <name type="synonym">Epeira ventricosa</name>
    <dbReference type="NCBI Taxonomy" id="182803"/>
    <lineage>
        <taxon>Eukaryota</taxon>
        <taxon>Metazoa</taxon>
        <taxon>Ecdysozoa</taxon>
        <taxon>Arthropoda</taxon>
        <taxon>Chelicerata</taxon>
        <taxon>Arachnida</taxon>
        <taxon>Araneae</taxon>
        <taxon>Araneomorphae</taxon>
        <taxon>Entelegynae</taxon>
        <taxon>Araneoidea</taxon>
        <taxon>Araneidae</taxon>
        <taxon>Araneus</taxon>
    </lineage>
</organism>
<evidence type="ECO:0000313" key="5">
    <source>
        <dbReference type="Proteomes" id="UP000499080"/>
    </source>
</evidence>
<dbReference type="AlphaFoldDB" id="A0A4Y2FHW0"/>
<evidence type="ECO:0000313" key="1">
    <source>
        <dbReference type="EMBL" id="GBM41112.1"/>
    </source>
</evidence>
<accession>A0A4Y2FHW0</accession>
<evidence type="ECO:0000313" key="4">
    <source>
        <dbReference type="EMBL" id="GBM41241.1"/>
    </source>
</evidence>
<gene>
    <name evidence="2" type="ORF">AVEN_216024_1</name>
    <name evidence="3" type="ORF">AVEN_241102_1</name>
    <name evidence="1" type="ORF">AVEN_60849_1</name>
    <name evidence="4" type="ORF">AVEN_63795_1</name>
</gene>
<protein>
    <submittedName>
        <fullName evidence="2">Uncharacterized protein</fullName>
    </submittedName>
</protein>
<dbReference type="Proteomes" id="UP000499080">
    <property type="component" value="Unassembled WGS sequence"/>
</dbReference>
<dbReference type="PANTHER" id="PTHR46113">
    <property type="entry name" value="SNAC DOMAIN-CONTAINING PROTEIN"/>
    <property type="match status" value="1"/>
</dbReference>
<dbReference type="EMBL" id="BGPR01096198">
    <property type="protein sequence ID" value="GBM41210.1"/>
    <property type="molecule type" value="Genomic_DNA"/>
</dbReference>
<dbReference type="EMBL" id="BGPR01096204">
    <property type="protein sequence ID" value="GBM41241.1"/>
    <property type="molecule type" value="Genomic_DNA"/>
</dbReference>